<dbReference type="InterPro" id="IPR001258">
    <property type="entry name" value="NHL_repeat"/>
</dbReference>
<name>K1RE03_MAGGI</name>
<dbReference type="InParanoid" id="K1RE03"/>
<evidence type="ECO:0000313" key="2">
    <source>
        <dbReference type="EMBL" id="EKC39535.1"/>
    </source>
</evidence>
<reference evidence="2" key="1">
    <citation type="journal article" date="2012" name="Nature">
        <title>The oyster genome reveals stress adaptation and complexity of shell formation.</title>
        <authorList>
            <person name="Zhang G."/>
            <person name="Fang X."/>
            <person name="Guo X."/>
            <person name="Li L."/>
            <person name="Luo R."/>
            <person name="Xu F."/>
            <person name="Yang P."/>
            <person name="Zhang L."/>
            <person name="Wang X."/>
            <person name="Qi H."/>
            <person name="Xiong Z."/>
            <person name="Que H."/>
            <person name="Xie Y."/>
            <person name="Holland P.W."/>
            <person name="Paps J."/>
            <person name="Zhu Y."/>
            <person name="Wu F."/>
            <person name="Chen Y."/>
            <person name="Wang J."/>
            <person name="Peng C."/>
            <person name="Meng J."/>
            <person name="Yang L."/>
            <person name="Liu J."/>
            <person name="Wen B."/>
            <person name="Zhang N."/>
            <person name="Huang Z."/>
            <person name="Zhu Q."/>
            <person name="Feng Y."/>
            <person name="Mount A."/>
            <person name="Hedgecock D."/>
            <person name="Xu Z."/>
            <person name="Liu Y."/>
            <person name="Domazet-Loso T."/>
            <person name="Du Y."/>
            <person name="Sun X."/>
            <person name="Zhang S."/>
            <person name="Liu B."/>
            <person name="Cheng P."/>
            <person name="Jiang X."/>
            <person name="Li J."/>
            <person name="Fan D."/>
            <person name="Wang W."/>
            <person name="Fu W."/>
            <person name="Wang T."/>
            <person name="Wang B."/>
            <person name="Zhang J."/>
            <person name="Peng Z."/>
            <person name="Li Y."/>
            <person name="Li N."/>
            <person name="Wang J."/>
            <person name="Chen M."/>
            <person name="He Y."/>
            <person name="Tan F."/>
            <person name="Song X."/>
            <person name="Zheng Q."/>
            <person name="Huang R."/>
            <person name="Yang H."/>
            <person name="Du X."/>
            <person name="Chen L."/>
            <person name="Yang M."/>
            <person name="Gaffney P.M."/>
            <person name="Wang S."/>
            <person name="Luo L."/>
            <person name="She Z."/>
            <person name="Ming Y."/>
            <person name="Huang W."/>
            <person name="Zhang S."/>
            <person name="Huang B."/>
            <person name="Zhang Y."/>
            <person name="Qu T."/>
            <person name="Ni P."/>
            <person name="Miao G."/>
            <person name="Wang J."/>
            <person name="Wang Q."/>
            <person name="Steinberg C.E."/>
            <person name="Wang H."/>
            <person name="Li N."/>
            <person name="Qian L."/>
            <person name="Zhang G."/>
            <person name="Li Y."/>
            <person name="Yang H."/>
            <person name="Liu X."/>
            <person name="Wang J."/>
            <person name="Yin Y."/>
            <person name="Wang J."/>
        </authorList>
    </citation>
    <scope>NUCLEOTIDE SEQUENCE [LARGE SCALE GENOMIC DNA]</scope>
    <source>
        <strain evidence="2">05x7-T-G4-1.051#20</strain>
    </source>
</reference>
<protein>
    <submittedName>
        <fullName evidence="2">Tripartite motif-containing protein 2</fullName>
    </submittedName>
</protein>
<dbReference type="SUPFAM" id="SSF101898">
    <property type="entry name" value="NHL repeat"/>
    <property type="match status" value="1"/>
</dbReference>
<dbReference type="PANTHER" id="PTHR24104:SF25">
    <property type="entry name" value="PROTEIN LIN-41"/>
    <property type="match status" value="1"/>
</dbReference>
<accession>K1RE03</accession>
<evidence type="ECO:0000256" key="1">
    <source>
        <dbReference type="ARBA" id="ARBA00022737"/>
    </source>
</evidence>
<dbReference type="HOGENOM" id="CLU_007742_5_0_1"/>
<dbReference type="Gene3D" id="2.120.10.30">
    <property type="entry name" value="TolB, C-terminal domain"/>
    <property type="match status" value="1"/>
</dbReference>
<organism evidence="2">
    <name type="scientific">Magallana gigas</name>
    <name type="common">Pacific oyster</name>
    <name type="synonym">Crassostrea gigas</name>
    <dbReference type="NCBI Taxonomy" id="29159"/>
    <lineage>
        <taxon>Eukaryota</taxon>
        <taxon>Metazoa</taxon>
        <taxon>Spiralia</taxon>
        <taxon>Lophotrochozoa</taxon>
        <taxon>Mollusca</taxon>
        <taxon>Bivalvia</taxon>
        <taxon>Autobranchia</taxon>
        <taxon>Pteriomorphia</taxon>
        <taxon>Ostreida</taxon>
        <taxon>Ostreoidea</taxon>
        <taxon>Ostreidae</taxon>
        <taxon>Magallana</taxon>
    </lineage>
</organism>
<dbReference type="Pfam" id="PF01436">
    <property type="entry name" value="NHL"/>
    <property type="match status" value="1"/>
</dbReference>
<dbReference type="GO" id="GO:0061630">
    <property type="term" value="F:ubiquitin protein ligase activity"/>
    <property type="evidence" value="ECO:0007669"/>
    <property type="project" value="TreeGrafter"/>
</dbReference>
<dbReference type="GO" id="GO:0043161">
    <property type="term" value="P:proteasome-mediated ubiquitin-dependent protein catabolic process"/>
    <property type="evidence" value="ECO:0007669"/>
    <property type="project" value="TreeGrafter"/>
</dbReference>
<dbReference type="EMBL" id="JH818386">
    <property type="protein sequence ID" value="EKC39535.1"/>
    <property type="molecule type" value="Genomic_DNA"/>
</dbReference>
<gene>
    <name evidence="2" type="ORF">CGI_10027948</name>
</gene>
<dbReference type="Gene3D" id="2.130.10.10">
    <property type="entry name" value="YVTN repeat-like/Quinoprotein amine dehydrogenase"/>
    <property type="match status" value="1"/>
</dbReference>
<dbReference type="AlphaFoldDB" id="K1RE03"/>
<dbReference type="PROSITE" id="PS51125">
    <property type="entry name" value="NHL"/>
    <property type="match status" value="2"/>
</dbReference>
<dbReference type="PANTHER" id="PTHR24104">
    <property type="entry name" value="E3 UBIQUITIN-PROTEIN LIGASE NHLRC1-RELATED"/>
    <property type="match status" value="1"/>
</dbReference>
<dbReference type="GO" id="GO:0000209">
    <property type="term" value="P:protein polyubiquitination"/>
    <property type="evidence" value="ECO:0007669"/>
    <property type="project" value="TreeGrafter"/>
</dbReference>
<dbReference type="InterPro" id="IPR011042">
    <property type="entry name" value="6-blade_b-propeller_TolB-like"/>
</dbReference>
<dbReference type="GO" id="GO:0008270">
    <property type="term" value="F:zinc ion binding"/>
    <property type="evidence" value="ECO:0007669"/>
    <property type="project" value="UniProtKB-KW"/>
</dbReference>
<sequence length="412" mass="47144">MKLKSDLDKMDSKHLAVLDKQENEITRKISNIKQRITDLKKLLESNDVSRVCAYKSRNSDFRIISKLEISLPCFTPHEINNEQTYRQFGTLSELSIKTQELSYTLDSPSAEFSLPCRPPVDKTIDGLSSLVKQFVDEPRIIMDINTEYGGLNGLRSVASLGDEAIWISGSNDKTIRLYNLRGELVKTRQTKSGNVPQDIAVTKRGAIVYTDNLDRTVNIVRKKRAHEVITLRERLWGWIQGWRPLGICSTSCDDLLIIMVSDKKQTKVVRYFGLTEKQSIQFDTEGRPLFSPGGIKYICENKNLDICVSDIDACEVVVVNEAGKRRFGYKGRPNTTEKQFKPFGITTDSQSRILIADRYNHCIHILDQDGQFLRYIDNCHLCHPWGLCVDTRDNLFVTEYGRGKVKKIRYSF</sequence>
<dbReference type="InterPro" id="IPR015943">
    <property type="entry name" value="WD40/YVTN_repeat-like_dom_sf"/>
</dbReference>
<proteinExistence type="predicted"/>
<dbReference type="InterPro" id="IPR050952">
    <property type="entry name" value="TRIM-NHL_E3_ligases"/>
</dbReference>
<keyword evidence="1" id="KW-0677">Repeat</keyword>